<gene>
    <name evidence="2" type="ORF">Sangu_2715100</name>
</gene>
<comment type="caution">
    <text evidence="2">The sequence shown here is derived from an EMBL/GenBank/DDBJ whole genome shotgun (WGS) entry which is preliminary data.</text>
</comment>
<accession>A0AAW2IYB0</accession>
<organism evidence="2">
    <name type="scientific">Sesamum angustifolium</name>
    <dbReference type="NCBI Taxonomy" id="2727405"/>
    <lineage>
        <taxon>Eukaryota</taxon>
        <taxon>Viridiplantae</taxon>
        <taxon>Streptophyta</taxon>
        <taxon>Embryophyta</taxon>
        <taxon>Tracheophyta</taxon>
        <taxon>Spermatophyta</taxon>
        <taxon>Magnoliopsida</taxon>
        <taxon>eudicotyledons</taxon>
        <taxon>Gunneridae</taxon>
        <taxon>Pentapetalae</taxon>
        <taxon>asterids</taxon>
        <taxon>lamiids</taxon>
        <taxon>Lamiales</taxon>
        <taxon>Pedaliaceae</taxon>
        <taxon>Sesamum</taxon>
    </lineage>
</organism>
<reference evidence="2" key="2">
    <citation type="journal article" date="2024" name="Plant">
        <title>Genomic evolution and insights into agronomic trait innovations of Sesamum species.</title>
        <authorList>
            <person name="Miao H."/>
            <person name="Wang L."/>
            <person name="Qu L."/>
            <person name="Liu H."/>
            <person name="Sun Y."/>
            <person name="Le M."/>
            <person name="Wang Q."/>
            <person name="Wei S."/>
            <person name="Zheng Y."/>
            <person name="Lin W."/>
            <person name="Duan Y."/>
            <person name="Cao H."/>
            <person name="Xiong S."/>
            <person name="Wang X."/>
            <person name="Wei L."/>
            <person name="Li C."/>
            <person name="Ma Q."/>
            <person name="Ju M."/>
            <person name="Zhao R."/>
            <person name="Li G."/>
            <person name="Mu C."/>
            <person name="Tian Q."/>
            <person name="Mei H."/>
            <person name="Zhang T."/>
            <person name="Gao T."/>
            <person name="Zhang H."/>
        </authorList>
    </citation>
    <scope>NUCLEOTIDE SEQUENCE</scope>
    <source>
        <strain evidence="2">G01</strain>
    </source>
</reference>
<evidence type="ECO:0000313" key="2">
    <source>
        <dbReference type="EMBL" id="KAL0286916.1"/>
    </source>
</evidence>
<dbReference type="AlphaFoldDB" id="A0AAW2IYB0"/>
<feature type="region of interest" description="Disordered" evidence="1">
    <location>
        <begin position="129"/>
        <end position="166"/>
    </location>
</feature>
<reference evidence="2" key="1">
    <citation type="submission" date="2020-06" db="EMBL/GenBank/DDBJ databases">
        <authorList>
            <person name="Li T."/>
            <person name="Hu X."/>
            <person name="Zhang T."/>
            <person name="Song X."/>
            <person name="Zhang H."/>
            <person name="Dai N."/>
            <person name="Sheng W."/>
            <person name="Hou X."/>
            <person name="Wei L."/>
        </authorList>
    </citation>
    <scope>NUCLEOTIDE SEQUENCE</scope>
    <source>
        <strain evidence="2">G01</strain>
        <tissue evidence="2">Leaf</tissue>
    </source>
</reference>
<protein>
    <submittedName>
        <fullName evidence="2">Uncharacterized protein</fullName>
    </submittedName>
</protein>
<proteinExistence type="predicted"/>
<dbReference type="EMBL" id="JACGWK010001509">
    <property type="protein sequence ID" value="KAL0286916.1"/>
    <property type="molecule type" value="Genomic_DNA"/>
</dbReference>
<evidence type="ECO:0000256" key="1">
    <source>
        <dbReference type="SAM" id="MobiDB-lite"/>
    </source>
</evidence>
<name>A0AAW2IYB0_9LAMI</name>
<sequence>MEELPGGLLGQPSYLVQEIQDYKREVAMVAGPYLRFALEACCQQFIARGYPLVGEDTSFLNFELVLDTTPDPFVGPALTMETGPIKLGMILFDLGNTFTKPLIMAWVCFSEEDLDHILGKAEAEVRGDAGQAAAKEGRVPHEGLPPPGVEDILSPSGEAPRRKRRKRTSVARLSVWHVSMNITGL</sequence>